<dbReference type="RefSeq" id="WP_125182240.1">
    <property type="nucleotide sequence ID" value="NZ_QZMU01000001.1"/>
</dbReference>
<accession>A0A426QMB5</accession>
<dbReference type="GO" id="GO:0030163">
    <property type="term" value="P:protein catabolic process"/>
    <property type="evidence" value="ECO:0007669"/>
    <property type="project" value="InterPro"/>
</dbReference>
<evidence type="ECO:0000313" key="5">
    <source>
        <dbReference type="EMBL" id="RRQ22898.1"/>
    </source>
</evidence>
<comment type="caution">
    <text evidence="5">The sequence shown here is derived from an EMBL/GenBank/DDBJ whole genome shotgun (WGS) entry which is preliminary data.</text>
</comment>
<evidence type="ECO:0000256" key="2">
    <source>
        <dbReference type="PROSITE-ProRule" id="PRU01122"/>
    </source>
</evidence>
<dbReference type="EC" id="3.4.21.53" evidence="2"/>
<name>A0A426QMB5_9GAMM</name>
<dbReference type="Gene3D" id="3.30.230.10">
    <property type="match status" value="1"/>
</dbReference>
<dbReference type="Gene3D" id="3.40.50.300">
    <property type="entry name" value="P-loop containing nucleotide triphosphate hydrolases"/>
    <property type="match status" value="2"/>
</dbReference>
<dbReference type="InterPro" id="IPR046843">
    <property type="entry name" value="LonB_AAA-LID"/>
</dbReference>
<evidence type="ECO:0000256" key="3">
    <source>
        <dbReference type="SAM" id="MobiDB-lite"/>
    </source>
</evidence>
<feature type="active site" evidence="2">
    <location>
        <position position="652"/>
    </location>
</feature>
<dbReference type="Gene3D" id="1.10.8.60">
    <property type="match status" value="1"/>
</dbReference>
<dbReference type="OrthoDB" id="9758568at2"/>
<dbReference type="GO" id="GO:0005524">
    <property type="term" value="F:ATP binding"/>
    <property type="evidence" value="ECO:0007669"/>
    <property type="project" value="InterPro"/>
</dbReference>
<dbReference type="GO" id="GO:0004252">
    <property type="term" value="F:serine-type endopeptidase activity"/>
    <property type="evidence" value="ECO:0007669"/>
    <property type="project" value="UniProtKB-UniRule"/>
</dbReference>
<dbReference type="InterPro" id="IPR014721">
    <property type="entry name" value="Ribsml_uS5_D2-typ_fold_subgr"/>
</dbReference>
<sequence>MTHPTPLPAAQLRALCDPQQFDFRTTDELEPLSGMVGQTRALEAIRFGVGIDNHGYNLFVLGPPGVGKQTAVRNFLHEAAATAPAPPDICYVNNFTDSYQPRLIRLPAGMGARFRREMLHLLEELRGALPSAFESEQYQHALKRIEDEFDQREQQAMRDFAERCEAQQVKLIQRPGEFTFAPIHEGKVLDAEGFSKLPRDEQQRIEELIRGLELELQDLLQSSIPQWRRERRERIRQLNYEFTRQAVGGYIDSLRNDYKTFPAIRAHLDAVEQDVIENVGLFLRQEDGPMTPEEFMHGPLKRYGVNLLVEHEDGQGAPVIYADNPTYAQLFGRIEHVSQMGALMTDFTLIRAGDLHRANGGYLIIDARRLLLQPFAWENLKRVLESHELKLESLGQSLSLISTVSLEPEPVPMNLKIVLLGDRLLYYLLYEYDPDFGELFKVAADFEDDIERSPENHELFARLIATLARKHQLAPFEREAVAAVIDYSARESADHTRLSMHMRSIADLMQEAAYRTTRRSAATVSAEDVRTAITARIERVARLRDRMLDEIRKGVVHIDTDGSVTGQVNGLTVLEPGNFRFSLPVRITAVTRLGEGEVVNIEREVELSGPIHSKGVFILSSYVGMRFLPEQPLSLTASLAFEQSYGGIEGDSASLAELCALLSSLARLGLRQDLALTGSVDQYGNVQAIGAVNEKIEGFFDLCLARGLTGRQGVIIPASNVAHLMLKPEVVAAAKRGEFAVYPVAHVDAALELLTGLPAGTADDSGLFTEDSVNRAIQERLAEFVAIRQAFGQHKDEPEPEVPSLPSGSDNG</sequence>
<dbReference type="SUPFAM" id="SSF52540">
    <property type="entry name" value="P-loop containing nucleoside triphosphate hydrolases"/>
    <property type="match status" value="1"/>
</dbReference>
<keyword evidence="2" id="KW-0378">Hydrolase</keyword>
<organism evidence="5 6">
    <name type="scientific">Thiohalobacter thiocyanaticus</name>
    <dbReference type="NCBI Taxonomy" id="585455"/>
    <lineage>
        <taxon>Bacteria</taxon>
        <taxon>Pseudomonadati</taxon>
        <taxon>Pseudomonadota</taxon>
        <taxon>Gammaproteobacteria</taxon>
        <taxon>Thiohalobacterales</taxon>
        <taxon>Thiohalobacteraceae</taxon>
        <taxon>Thiohalobacter</taxon>
    </lineage>
</organism>
<feature type="region of interest" description="Disordered" evidence="3">
    <location>
        <begin position="792"/>
        <end position="812"/>
    </location>
</feature>
<feature type="active site" evidence="2">
    <location>
        <position position="695"/>
    </location>
</feature>
<evidence type="ECO:0000259" key="4">
    <source>
        <dbReference type="PROSITE" id="PS51786"/>
    </source>
</evidence>
<dbReference type="Pfam" id="PF20437">
    <property type="entry name" value="LonC_helical"/>
    <property type="match status" value="1"/>
</dbReference>
<dbReference type="InterPro" id="IPR046844">
    <property type="entry name" value="Lon-like_helical"/>
</dbReference>
<dbReference type="InterPro" id="IPR020568">
    <property type="entry name" value="Ribosomal_Su5_D2-typ_SF"/>
</dbReference>
<evidence type="ECO:0000256" key="1">
    <source>
        <dbReference type="ARBA" id="ARBA00022670"/>
    </source>
</evidence>
<dbReference type="PANTHER" id="PTHR10046">
    <property type="entry name" value="ATP DEPENDENT LON PROTEASE FAMILY MEMBER"/>
    <property type="match status" value="1"/>
</dbReference>
<comment type="similarity">
    <text evidence="2">Belongs to the peptidase S16 family.</text>
</comment>
<protein>
    <recommendedName>
        <fullName evidence="2">endopeptidase La</fullName>
        <ecNumber evidence="2">3.4.21.53</ecNumber>
    </recommendedName>
</protein>
<dbReference type="GO" id="GO:0004176">
    <property type="term" value="F:ATP-dependent peptidase activity"/>
    <property type="evidence" value="ECO:0007669"/>
    <property type="project" value="UniProtKB-UniRule"/>
</dbReference>
<proteinExistence type="inferred from homology"/>
<dbReference type="InterPro" id="IPR008269">
    <property type="entry name" value="Lon_proteolytic"/>
</dbReference>
<keyword evidence="6" id="KW-1185">Reference proteome</keyword>
<dbReference type="PRINTS" id="PR00830">
    <property type="entry name" value="ENDOLAPTASE"/>
</dbReference>
<dbReference type="AlphaFoldDB" id="A0A426QMB5"/>
<gene>
    <name evidence="5" type="ORF">D6C00_13820</name>
</gene>
<keyword evidence="2" id="KW-0720">Serine protease</keyword>
<reference evidence="5 6" key="1">
    <citation type="journal article" date="2010" name="Int. J. Syst. Evol. Microbiol.">
        <title>Thiohalobacter thiocyanaticus gen. nov., sp. nov., a moderately halophilic, sulfur-oxidizing gammaproteobacterium from hypersaline lakes, that utilizes thiocyanate.</title>
        <authorList>
            <person name="Sorokin D.Y."/>
            <person name="Kovaleva O.L."/>
            <person name="Tourova T.P."/>
            <person name="Muyzer G."/>
        </authorList>
    </citation>
    <scope>NUCLEOTIDE SEQUENCE [LARGE SCALE GENOMIC DNA]</scope>
    <source>
        <strain evidence="5 6">Hrh1</strain>
    </source>
</reference>
<comment type="catalytic activity">
    <reaction evidence="2">
        <text>Hydrolysis of proteins in presence of ATP.</text>
        <dbReference type="EC" id="3.4.21.53"/>
    </reaction>
</comment>
<dbReference type="EMBL" id="QZMU01000001">
    <property type="protein sequence ID" value="RRQ22898.1"/>
    <property type="molecule type" value="Genomic_DNA"/>
</dbReference>
<dbReference type="GO" id="GO:0006508">
    <property type="term" value="P:proteolysis"/>
    <property type="evidence" value="ECO:0007669"/>
    <property type="project" value="UniProtKB-KW"/>
</dbReference>
<dbReference type="SUPFAM" id="SSF54211">
    <property type="entry name" value="Ribosomal protein S5 domain 2-like"/>
    <property type="match status" value="1"/>
</dbReference>
<dbReference type="InterPro" id="IPR027065">
    <property type="entry name" value="Lon_Prtase"/>
</dbReference>
<dbReference type="Pfam" id="PF13654">
    <property type="entry name" value="AAA_32"/>
    <property type="match status" value="1"/>
</dbReference>
<dbReference type="InterPro" id="IPR041699">
    <property type="entry name" value="AAA_32"/>
</dbReference>
<feature type="domain" description="Lon proteolytic" evidence="4">
    <location>
        <begin position="562"/>
        <end position="757"/>
    </location>
</feature>
<dbReference type="Proteomes" id="UP000287798">
    <property type="component" value="Unassembled WGS sequence"/>
</dbReference>
<dbReference type="InterPro" id="IPR027417">
    <property type="entry name" value="P-loop_NTPase"/>
</dbReference>
<dbReference type="PROSITE" id="PS51786">
    <property type="entry name" value="LON_PROTEOLYTIC"/>
    <property type="match status" value="1"/>
</dbReference>
<dbReference type="Pfam" id="PF20436">
    <property type="entry name" value="LonB_AAA-LID"/>
    <property type="match status" value="1"/>
</dbReference>
<evidence type="ECO:0000313" key="6">
    <source>
        <dbReference type="Proteomes" id="UP000287798"/>
    </source>
</evidence>
<keyword evidence="1 2" id="KW-0645">Protease</keyword>
<dbReference type="Pfam" id="PF05362">
    <property type="entry name" value="Lon_C"/>
    <property type="match status" value="1"/>
</dbReference>